<evidence type="ECO:0000259" key="3">
    <source>
        <dbReference type="Pfam" id="PF03061"/>
    </source>
</evidence>
<dbReference type="EMBL" id="JAYDCJ010000003">
    <property type="protein sequence ID" value="MEA1082103.1"/>
    <property type="molecule type" value="Genomic_DNA"/>
</dbReference>
<accession>A0ABU5P202</accession>
<feature type="transmembrane region" description="Helical" evidence="2">
    <location>
        <begin position="58"/>
        <end position="81"/>
    </location>
</feature>
<proteinExistence type="predicted"/>
<gene>
    <name evidence="4" type="ORF">U5822_15620</name>
</gene>
<organism evidence="4 5">
    <name type="scientific">Marinobacter qingdaonensis</name>
    <dbReference type="NCBI Taxonomy" id="3108486"/>
    <lineage>
        <taxon>Bacteria</taxon>
        <taxon>Pseudomonadati</taxon>
        <taxon>Pseudomonadota</taxon>
        <taxon>Gammaproteobacteria</taxon>
        <taxon>Pseudomonadales</taxon>
        <taxon>Marinobacteraceae</taxon>
        <taxon>Marinobacter</taxon>
    </lineage>
</organism>
<keyword evidence="2" id="KW-0472">Membrane</keyword>
<feature type="domain" description="Thioesterase" evidence="3">
    <location>
        <begin position="44"/>
        <end position="120"/>
    </location>
</feature>
<name>A0ABU5P202_9GAMM</name>
<keyword evidence="2" id="KW-1133">Transmembrane helix</keyword>
<evidence type="ECO:0000256" key="1">
    <source>
        <dbReference type="ARBA" id="ARBA00022801"/>
    </source>
</evidence>
<dbReference type="RefSeq" id="WP_322856535.1">
    <property type="nucleotide sequence ID" value="NZ_JAYDCJ010000003.1"/>
</dbReference>
<dbReference type="InterPro" id="IPR006683">
    <property type="entry name" value="Thioestr_dom"/>
</dbReference>
<protein>
    <submittedName>
        <fullName evidence="4">PaaI family thioesterase</fullName>
        <ecNumber evidence="4">3.1.2.-</ecNumber>
    </submittedName>
</protein>
<dbReference type="EC" id="3.1.2.-" evidence="4"/>
<keyword evidence="2" id="KW-0812">Transmembrane</keyword>
<keyword evidence="5" id="KW-1185">Reference proteome</keyword>
<dbReference type="Gene3D" id="3.10.129.10">
    <property type="entry name" value="Hotdog Thioesterase"/>
    <property type="match status" value="1"/>
</dbReference>
<dbReference type="InterPro" id="IPR003736">
    <property type="entry name" value="PAAI_dom"/>
</dbReference>
<reference evidence="4 5" key="1">
    <citation type="submission" date="2023-12" db="EMBL/GenBank/DDBJ databases">
        <title>Marinobacter qingdaonensis sp. nov., isolated from the intertidal sediment of Qingdao, PR China.</title>
        <authorList>
            <person name="Li Y."/>
        </authorList>
    </citation>
    <scope>NUCLEOTIDE SEQUENCE [LARGE SCALE GENOMIC DNA]</scope>
    <source>
        <strain evidence="4 5">ASW11-75</strain>
    </source>
</reference>
<evidence type="ECO:0000313" key="5">
    <source>
        <dbReference type="Proteomes" id="UP001305746"/>
    </source>
</evidence>
<dbReference type="CDD" id="cd03443">
    <property type="entry name" value="PaaI_thioesterase"/>
    <property type="match status" value="1"/>
</dbReference>
<comment type="caution">
    <text evidence="4">The sequence shown here is derived from an EMBL/GenBank/DDBJ whole genome shotgun (WGS) entry which is preliminary data.</text>
</comment>
<sequence>MISKDELEQFFRDEFPQSSFEIVSLEDRATTIRKPISHDHLRPGGTVSGPVLMEMADAALYVAILGSIGLVALAVTTNLNINFLRKPRADRDIIADCRLIKLGKTLAIGEVFLYSDGDDQPVAHATGTYAIPPAGR</sequence>
<dbReference type="GO" id="GO:0016787">
    <property type="term" value="F:hydrolase activity"/>
    <property type="evidence" value="ECO:0007669"/>
    <property type="project" value="UniProtKB-KW"/>
</dbReference>
<dbReference type="InterPro" id="IPR029069">
    <property type="entry name" value="HotDog_dom_sf"/>
</dbReference>
<dbReference type="PANTHER" id="PTHR43240">
    <property type="entry name" value="1,4-DIHYDROXY-2-NAPHTHOYL-COA THIOESTERASE 1"/>
    <property type="match status" value="1"/>
</dbReference>
<evidence type="ECO:0000313" key="4">
    <source>
        <dbReference type="EMBL" id="MEA1082103.1"/>
    </source>
</evidence>
<keyword evidence="1 4" id="KW-0378">Hydrolase</keyword>
<dbReference type="Pfam" id="PF03061">
    <property type="entry name" value="4HBT"/>
    <property type="match status" value="1"/>
</dbReference>
<dbReference type="Proteomes" id="UP001305746">
    <property type="component" value="Unassembled WGS sequence"/>
</dbReference>
<dbReference type="SUPFAM" id="SSF54637">
    <property type="entry name" value="Thioesterase/thiol ester dehydrase-isomerase"/>
    <property type="match status" value="1"/>
</dbReference>
<evidence type="ECO:0000256" key="2">
    <source>
        <dbReference type="SAM" id="Phobius"/>
    </source>
</evidence>
<dbReference type="PANTHER" id="PTHR43240:SF10">
    <property type="entry name" value="BLL4964 PROTEIN"/>
    <property type="match status" value="1"/>
</dbReference>
<dbReference type="NCBIfam" id="TIGR00369">
    <property type="entry name" value="unchar_dom_1"/>
    <property type="match status" value="1"/>
</dbReference>